<evidence type="ECO:0000256" key="1">
    <source>
        <dbReference type="SAM" id="MobiDB-lite"/>
    </source>
</evidence>
<dbReference type="OrthoDB" id="6352550at2"/>
<sequence length="498" mass="51525">MSKAIVLLGDLGSDHEGFPPTPVIAGSPDVLIDGKPVARVGDPLAPHSKPKHPPHPRAIAAGSGTVLINGIPAAVTGGAISCGGVTIGSGSVVIGDTHSPAAFSGMSPMASPARSASAVVQASSMQEQTSAAETAEALSQPAALQQSPVSVASLSSVEEASGEPAEKQDQTLSEPGFHVVRQPMSKNELLTLLYGDASAKPDNFERFNPGLGSRAVPSEMIVIADPNSLECTSKESDLMQVAGQVNQEVRQLSEQEAQFIVDHYDLLEMMTSNAATGLGVGATMIGQQIKSITSTLKELEVLHQDTFRKHGTLSHPDFFERRQRLFTKLDFALGKVARKGMSLDDNAKLKRALGLSSKSIVHEWKAKGIGGIPGYGTHYSRLASAARYAQGVGYVALGLDYWAMDQRLEQVCTFGSKEQCEVATYQEYGRFSGGAFGGALGSTAAVGCGLLGVASAGVGGVACVIIVGGIGSAVGGQLGGTVGRNAGNLMRKVVTDGE</sequence>
<evidence type="ECO:0000313" key="2">
    <source>
        <dbReference type="EMBL" id="SHK25953.1"/>
    </source>
</evidence>
<feature type="region of interest" description="Disordered" evidence="1">
    <location>
        <begin position="153"/>
        <end position="174"/>
    </location>
</feature>
<dbReference type="EMBL" id="FRAQ01000001">
    <property type="protein sequence ID" value="SHK25953.1"/>
    <property type="molecule type" value="Genomic_DNA"/>
</dbReference>
<dbReference type="NCBIfam" id="NF033420">
    <property type="entry name" value="T6SS_PAAR_dom"/>
    <property type="match status" value="1"/>
</dbReference>
<accession>A0A1M6R0J8</accession>
<keyword evidence="3" id="KW-1185">Reference proteome</keyword>
<proteinExistence type="predicted"/>
<dbReference type="CDD" id="cd14737">
    <property type="entry name" value="PAAR_1"/>
    <property type="match status" value="1"/>
</dbReference>
<dbReference type="Proteomes" id="UP000184497">
    <property type="component" value="Unassembled WGS sequence"/>
</dbReference>
<name>A0A1M6R0J8_9GAMM</name>
<dbReference type="Gene3D" id="2.60.200.60">
    <property type="match status" value="1"/>
</dbReference>
<protein>
    <submittedName>
        <fullName evidence="2">Zn-binding Pro-Ala-Ala-Arg (PAAR) domain-containing protein, incolved in TypeVI secretion</fullName>
    </submittedName>
</protein>
<organism evidence="2 3">
    <name type="scientific">Marinobacter antarcticus</name>
    <dbReference type="NCBI Taxonomy" id="564117"/>
    <lineage>
        <taxon>Bacteria</taxon>
        <taxon>Pseudomonadati</taxon>
        <taxon>Pseudomonadota</taxon>
        <taxon>Gammaproteobacteria</taxon>
        <taxon>Pseudomonadales</taxon>
        <taxon>Marinobacteraceae</taxon>
        <taxon>Marinobacter</taxon>
    </lineage>
</organism>
<dbReference type="AlphaFoldDB" id="A0A1M6R0J8"/>
<gene>
    <name evidence="2" type="ORF">SAMN05216369_1241</name>
</gene>
<dbReference type="InterPro" id="IPR008727">
    <property type="entry name" value="PAAR_motif"/>
</dbReference>
<dbReference type="STRING" id="564117.SAMN05216369_1241"/>
<dbReference type="RefSeq" id="WP_072796315.1">
    <property type="nucleotide sequence ID" value="NZ_FRAQ01000001.1"/>
</dbReference>
<reference evidence="3" key="1">
    <citation type="submission" date="2016-11" db="EMBL/GenBank/DDBJ databases">
        <authorList>
            <person name="Varghese N."/>
            <person name="Submissions S."/>
        </authorList>
    </citation>
    <scope>NUCLEOTIDE SEQUENCE [LARGE SCALE GENOMIC DNA]</scope>
    <source>
        <strain evidence="3">CGMCC 1.10835</strain>
    </source>
</reference>
<dbReference type="Pfam" id="PF05488">
    <property type="entry name" value="PAAR_motif"/>
    <property type="match status" value="1"/>
</dbReference>
<evidence type="ECO:0000313" key="3">
    <source>
        <dbReference type="Proteomes" id="UP000184497"/>
    </source>
</evidence>